<dbReference type="EMBL" id="FMWD01000004">
    <property type="protein sequence ID" value="SCZ57605.1"/>
    <property type="molecule type" value="Genomic_DNA"/>
</dbReference>
<protein>
    <recommendedName>
        <fullName evidence="3">Sulfurtransferase</fullName>
        <ecNumber evidence="3">2.8.1.-</ecNumber>
    </recommendedName>
</protein>
<evidence type="ECO:0000256" key="3">
    <source>
        <dbReference type="PIRNR" id="PIRNR006223"/>
    </source>
</evidence>
<dbReference type="RefSeq" id="WP_092994701.1">
    <property type="nucleotide sequence ID" value="NZ_FMWD01000004.1"/>
</dbReference>
<dbReference type="GO" id="GO:0016740">
    <property type="term" value="F:transferase activity"/>
    <property type="evidence" value="ECO:0007669"/>
    <property type="project" value="UniProtKB-KW"/>
</dbReference>
<dbReference type="PANTHER" id="PTHR37010:SF1">
    <property type="entry name" value="SULFURTRANSFERASE TUSE"/>
    <property type="match status" value="1"/>
</dbReference>
<dbReference type="InterPro" id="IPR042072">
    <property type="entry name" value="DsrC-like_C"/>
</dbReference>
<dbReference type="PIRSF" id="PIRSF006223">
    <property type="entry name" value="DsrC_TusE"/>
    <property type="match status" value="1"/>
</dbReference>
<comment type="similarity">
    <text evidence="3">Belongs to the dsrC/tusE family.</text>
</comment>
<accession>A0A1G5Q6V1</accession>
<dbReference type="Pfam" id="PF04358">
    <property type="entry name" value="DsrC"/>
    <property type="match status" value="1"/>
</dbReference>
<dbReference type="Gene3D" id="3.30.1420.10">
    <property type="match status" value="1"/>
</dbReference>
<evidence type="ECO:0000256" key="1">
    <source>
        <dbReference type="ARBA" id="ARBA00004496"/>
    </source>
</evidence>
<dbReference type="InterPro" id="IPR025526">
    <property type="entry name" value="DsrC-like_dom_sf"/>
</dbReference>
<dbReference type="NCBIfam" id="TIGR03342">
    <property type="entry name" value="dsrC_tusE_dsvC"/>
    <property type="match status" value="1"/>
</dbReference>
<dbReference type="Gene3D" id="1.10.10.370">
    <property type="entry name" value="DsrC-like protein, C-terminal domain"/>
    <property type="match status" value="1"/>
</dbReference>
<evidence type="ECO:0000256" key="2">
    <source>
        <dbReference type="ARBA" id="ARBA00022490"/>
    </source>
</evidence>
<comment type="function">
    <text evidence="3">Part of a sulfur-relay system.</text>
</comment>
<dbReference type="Proteomes" id="UP000199648">
    <property type="component" value="Unassembled WGS sequence"/>
</dbReference>
<dbReference type="STRING" id="415747.SAMN03097708_01462"/>
<dbReference type="AlphaFoldDB" id="A0A1G5Q6V1"/>
<gene>
    <name evidence="4" type="ORF">SAMN03097708_01462</name>
</gene>
<dbReference type="GO" id="GO:0002143">
    <property type="term" value="P:tRNA wobble position uridine thiolation"/>
    <property type="evidence" value="ECO:0007669"/>
    <property type="project" value="TreeGrafter"/>
</dbReference>
<reference evidence="4 5" key="1">
    <citation type="submission" date="2016-10" db="EMBL/GenBank/DDBJ databases">
        <authorList>
            <person name="de Groot N.N."/>
        </authorList>
    </citation>
    <scope>NUCLEOTIDE SEQUENCE [LARGE SCALE GENOMIC DNA]</scope>
    <source>
        <strain evidence="4 5">HLD2</strain>
    </source>
</reference>
<dbReference type="InterPro" id="IPR007453">
    <property type="entry name" value="DsrC/TusE"/>
</dbReference>
<keyword evidence="3" id="KW-0808">Transferase</keyword>
<dbReference type="InterPro" id="IPR043163">
    <property type="entry name" value="DsrC-like_N"/>
</dbReference>
<keyword evidence="5" id="KW-1185">Reference proteome</keyword>
<dbReference type="GO" id="GO:0097163">
    <property type="term" value="F:sulfur carrier activity"/>
    <property type="evidence" value="ECO:0007669"/>
    <property type="project" value="TreeGrafter"/>
</dbReference>
<dbReference type="OrthoDB" id="9786347at2"/>
<dbReference type="EC" id="2.8.1.-" evidence="3"/>
<dbReference type="SUPFAM" id="SSF69721">
    <property type="entry name" value="DsrC, the gamma subunit of dissimilatory sulfite reductase"/>
    <property type="match status" value="1"/>
</dbReference>
<comment type="subcellular location">
    <subcellularLocation>
        <location evidence="1">Cytoplasm</location>
    </subcellularLocation>
</comment>
<dbReference type="GO" id="GO:0005737">
    <property type="term" value="C:cytoplasm"/>
    <property type="evidence" value="ECO:0007669"/>
    <property type="project" value="UniProtKB-SubCell"/>
</dbReference>
<name>A0A1G5Q6V1_9GAMM</name>
<sequence length="112" mass="13045">MIADSSGNRVATDEEGYLIEPGYWDQAVAEQLAAQERLNLTEEHWEVLRFMRSYYDEHQIAPDARFTIKFLAEELGYGRKARNYLFKLFPYGYVKQACKLAGMKRPRAWSTG</sequence>
<keyword evidence="2" id="KW-0963">Cytoplasm</keyword>
<proteinExistence type="inferred from homology"/>
<evidence type="ECO:0000313" key="5">
    <source>
        <dbReference type="Proteomes" id="UP000199648"/>
    </source>
</evidence>
<organism evidence="4 5">
    <name type="scientific">Thiohalomonas denitrificans</name>
    <dbReference type="NCBI Taxonomy" id="415747"/>
    <lineage>
        <taxon>Bacteria</taxon>
        <taxon>Pseudomonadati</taxon>
        <taxon>Pseudomonadota</taxon>
        <taxon>Gammaproteobacteria</taxon>
        <taxon>Thiohalomonadales</taxon>
        <taxon>Thiohalomonadaceae</taxon>
        <taxon>Thiohalomonas</taxon>
    </lineage>
</organism>
<evidence type="ECO:0000313" key="4">
    <source>
        <dbReference type="EMBL" id="SCZ57605.1"/>
    </source>
</evidence>
<dbReference type="PANTHER" id="PTHR37010">
    <property type="entry name" value="SULFURTRANSFERASE TUSE"/>
    <property type="match status" value="1"/>
</dbReference>